<evidence type="ECO:0000313" key="1">
    <source>
        <dbReference type="EMBL" id="EMS58814.1"/>
    </source>
</evidence>
<dbReference type="EMBL" id="KD127881">
    <property type="protein sequence ID" value="EMS58814.1"/>
    <property type="molecule type" value="Genomic_DNA"/>
</dbReference>
<accession>M8ADX0</accession>
<dbReference type="InterPro" id="IPR045239">
    <property type="entry name" value="bHLH95_bHLH"/>
</dbReference>
<sequence length="115" mass="12537">MEKQTNTSDMLDLAVDYIKELQMQVKLVAHGVVSAVDFAAGDEGRPGELHLRGGQAAEELRQLTGPARLPSLHCTFAGAEVKTNGMLSSINQSTIPSSSRKQEMYYELVVLHEGH</sequence>
<dbReference type="AlphaFoldDB" id="M8ADX0"/>
<organism evidence="1">
    <name type="scientific">Triticum urartu</name>
    <name type="common">Red wild einkorn</name>
    <name type="synonym">Crithodium urartu</name>
    <dbReference type="NCBI Taxonomy" id="4572"/>
    <lineage>
        <taxon>Eukaryota</taxon>
        <taxon>Viridiplantae</taxon>
        <taxon>Streptophyta</taxon>
        <taxon>Embryophyta</taxon>
        <taxon>Tracheophyta</taxon>
        <taxon>Spermatophyta</taxon>
        <taxon>Magnoliopsida</taxon>
        <taxon>Liliopsida</taxon>
        <taxon>Poales</taxon>
        <taxon>Poaceae</taxon>
        <taxon>BOP clade</taxon>
        <taxon>Pooideae</taxon>
        <taxon>Triticodae</taxon>
        <taxon>Triticeae</taxon>
        <taxon>Triticinae</taxon>
        <taxon>Triticum</taxon>
    </lineage>
</organism>
<evidence type="ECO:0008006" key="2">
    <source>
        <dbReference type="Google" id="ProtNLM"/>
    </source>
</evidence>
<gene>
    <name evidence="1" type="ORF">TRIUR3_13760</name>
</gene>
<name>M8ADX0_TRIUA</name>
<dbReference type="CDD" id="cd11393">
    <property type="entry name" value="bHLH_AtbHLH_like"/>
    <property type="match status" value="1"/>
</dbReference>
<protein>
    <recommendedName>
        <fullName evidence="2">BHLH domain-containing protein</fullName>
    </recommendedName>
</protein>
<proteinExistence type="predicted"/>
<reference evidence="1" key="1">
    <citation type="journal article" date="2013" name="Nature">
        <title>Draft genome of the wheat A-genome progenitor Triticum urartu.</title>
        <authorList>
            <person name="Ling H.Q."/>
            <person name="Zhao S."/>
            <person name="Liu D."/>
            <person name="Wang J."/>
            <person name="Sun H."/>
            <person name="Zhang C."/>
            <person name="Fan H."/>
            <person name="Li D."/>
            <person name="Dong L."/>
            <person name="Tao Y."/>
            <person name="Gao C."/>
            <person name="Wu H."/>
            <person name="Li Y."/>
            <person name="Cui Y."/>
            <person name="Guo X."/>
            <person name="Zheng S."/>
            <person name="Wang B."/>
            <person name="Yu K."/>
            <person name="Liang Q."/>
            <person name="Yang W."/>
            <person name="Lou X."/>
            <person name="Chen J."/>
            <person name="Feng M."/>
            <person name="Jian J."/>
            <person name="Zhang X."/>
            <person name="Luo G."/>
            <person name="Jiang Y."/>
            <person name="Liu J."/>
            <person name="Wang Z."/>
            <person name="Sha Y."/>
            <person name="Zhang B."/>
            <person name="Wu H."/>
            <person name="Tang D."/>
            <person name="Shen Q."/>
            <person name="Xue P."/>
            <person name="Zou S."/>
            <person name="Wang X."/>
            <person name="Liu X."/>
            <person name="Wang F."/>
            <person name="Yang Y."/>
            <person name="An X."/>
            <person name="Dong Z."/>
            <person name="Zhang K."/>
            <person name="Zhang X."/>
            <person name="Luo M.C."/>
            <person name="Dvorak J."/>
            <person name="Tong Y."/>
            <person name="Wang J."/>
            <person name="Yang H."/>
            <person name="Li Z."/>
            <person name="Wang D."/>
            <person name="Zhang A."/>
            <person name="Wang J."/>
        </authorList>
    </citation>
    <scope>NUCLEOTIDE SEQUENCE</scope>
</reference>